<keyword evidence="1" id="KW-0732">Signal</keyword>
<feature type="signal peptide" evidence="1">
    <location>
        <begin position="1"/>
        <end position="26"/>
    </location>
</feature>
<comment type="caution">
    <text evidence="2">The sequence shown here is derived from an EMBL/GenBank/DDBJ whole genome shotgun (WGS) entry which is preliminary data.</text>
</comment>
<feature type="chain" id="PRO_5045314249" description="Secreted protein" evidence="1">
    <location>
        <begin position="27"/>
        <end position="150"/>
    </location>
</feature>
<dbReference type="RefSeq" id="WP_346136235.1">
    <property type="nucleotide sequence ID" value="NZ_BAABBE010000040.1"/>
</dbReference>
<dbReference type="EMBL" id="BAABBE010000040">
    <property type="protein sequence ID" value="GAA3682344.1"/>
    <property type="molecule type" value="Genomic_DNA"/>
</dbReference>
<reference evidence="3" key="1">
    <citation type="journal article" date="2019" name="Int. J. Syst. Evol. Microbiol.">
        <title>The Global Catalogue of Microorganisms (GCM) 10K type strain sequencing project: providing services to taxonomists for standard genome sequencing and annotation.</title>
        <authorList>
            <consortium name="The Broad Institute Genomics Platform"/>
            <consortium name="The Broad Institute Genome Sequencing Center for Infectious Disease"/>
            <person name="Wu L."/>
            <person name="Ma J."/>
        </authorList>
    </citation>
    <scope>NUCLEOTIDE SEQUENCE [LARGE SCALE GENOMIC DNA]</scope>
    <source>
        <strain evidence="3">JCM 17494</strain>
    </source>
</reference>
<sequence>MKRTFAALAGLATTLGLLMVGGQASAAPAPQPRVEVSIQSQGIVYDLYDSAGNLLGTGTFKADPSGSIPGDSIQACDWYADGWGIETQLDINPGSNWDTDRSINTRGHSSPYCSGWDSGNIAENTQVAIRVCLVRSGSSPACSPGVKGSA</sequence>
<keyword evidence="3" id="KW-1185">Reference proteome</keyword>
<evidence type="ECO:0000256" key="1">
    <source>
        <dbReference type="SAM" id="SignalP"/>
    </source>
</evidence>
<proteinExistence type="predicted"/>
<protein>
    <recommendedName>
        <fullName evidence="4">Secreted protein</fullName>
    </recommendedName>
</protein>
<evidence type="ECO:0000313" key="3">
    <source>
        <dbReference type="Proteomes" id="UP001500711"/>
    </source>
</evidence>
<dbReference type="Proteomes" id="UP001500711">
    <property type="component" value="Unassembled WGS sequence"/>
</dbReference>
<organism evidence="2 3">
    <name type="scientific">Lentzea roselyniae</name>
    <dbReference type="NCBI Taxonomy" id="531940"/>
    <lineage>
        <taxon>Bacteria</taxon>
        <taxon>Bacillati</taxon>
        <taxon>Actinomycetota</taxon>
        <taxon>Actinomycetes</taxon>
        <taxon>Pseudonocardiales</taxon>
        <taxon>Pseudonocardiaceae</taxon>
        <taxon>Lentzea</taxon>
    </lineage>
</organism>
<evidence type="ECO:0000313" key="2">
    <source>
        <dbReference type="EMBL" id="GAA3682344.1"/>
    </source>
</evidence>
<gene>
    <name evidence="2" type="ORF">GCM10022267_81380</name>
</gene>
<name>A0ABP7C7C9_9PSEU</name>
<evidence type="ECO:0008006" key="4">
    <source>
        <dbReference type="Google" id="ProtNLM"/>
    </source>
</evidence>
<accession>A0ABP7C7C9</accession>